<dbReference type="SUPFAM" id="SSF57535">
    <property type="entry name" value="Complement control module/SCR domain"/>
    <property type="match status" value="6"/>
</dbReference>
<evidence type="ECO:0000256" key="4">
    <source>
        <dbReference type="ARBA" id="ARBA00023180"/>
    </source>
</evidence>
<reference evidence="8" key="1">
    <citation type="submission" date="2018-11" db="EMBL/GenBank/DDBJ databases">
        <authorList>
            <person name="Alioto T."/>
            <person name="Alioto T."/>
        </authorList>
    </citation>
    <scope>NUCLEOTIDE SEQUENCE</scope>
</reference>
<feature type="domain" description="Sushi" evidence="7">
    <location>
        <begin position="831"/>
        <end position="889"/>
    </location>
</feature>
<dbReference type="PROSITE" id="PS50923">
    <property type="entry name" value="SUSHI"/>
    <property type="match status" value="5"/>
</dbReference>
<comment type="caution">
    <text evidence="8">The sequence shown here is derived from an EMBL/GenBank/DDBJ whole genome shotgun (WGS) entry which is preliminary data.</text>
</comment>
<evidence type="ECO:0000256" key="2">
    <source>
        <dbReference type="ARBA" id="ARBA00022737"/>
    </source>
</evidence>
<feature type="domain" description="Sushi" evidence="7">
    <location>
        <begin position="771"/>
        <end position="830"/>
    </location>
</feature>
<feature type="domain" description="Sushi" evidence="7">
    <location>
        <begin position="438"/>
        <end position="500"/>
    </location>
</feature>
<evidence type="ECO:0000256" key="1">
    <source>
        <dbReference type="ARBA" id="ARBA00022659"/>
    </source>
</evidence>
<dbReference type="OrthoDB" id="6126934at2759"/>
<dbReference type="Gene3D" id="2.10.70.10">
    <property type="entry name" value="Complement Module, domain 1"/>
    <property type="match status" value="6"/>
</dbReference>
<dbReference type="Proteomes" id="UP000596742">
    <property type="component" value="Unassembled WGS sequence"/>
</dbReference>
<evidence type="ECO:0000259" key="7">
    <source>
        <dbReference type="PROSITE" id="PS50923"/>
    </source>
</evidence>
<keyword evidence="6" id="KW-0812">Transmembrane</keyword>
<proteinExistence type="predicted"/>
<dbReference type="SMART" id="SM00032">
    <property type="entry name" value="CCP"/>
    <property type="match status" value="6"/>
</dbReference>
<evidence type="ECO:0000256" key="6">
    <source>
        <dbReference type="SAM" id="Phobius"/>
    </source>
</evidence>
<dbReference type="InterPro" id="IPR050350">
    <property type="entry name" value="Compl-Cell_Adhes-Reg"/>
</dbReference>
<evidence type="ECO:0000313" key="8">
    <source>
        <dbReference type="EMBL" id="VDI55650.1"/>
    </source>
</evidence>
<keyword evidence="6" id="KW-0472">Membrane</keyword>
<dbReference type="InterPro" id="IPR035976">
    <property type="entry name" value="Sushi/SCR/CCP_sf"/>
</dbReference>
<dbReference type="PANTHER" id="PTHR19325:SF575">
    <property type="entry name" value="LOCOMOTION-RELATED PROTEIN HIKARU GENKI"/>
    <property type="match status" value="1"/>
</dbReference>
<sequence length="999" mass="109626">MEYKSDQDNERIVEHIDRDNGRIVKHDSDQDNGRIVEHDSDQDNGYIYDHDDVYGMDIRMGLGIAPPAFISSWKVVKANGDANEVEFTVPHGLNELPMKVDVQVRVEFNNTYFYFNALNSAQSGSNNNEYGGIVYMFNETNVKIIAPGPSNCGTCNGYVVYLGGADHIGPPEFPRTFKTGHIRIRAWKMCTFGKPSFLTRIVINNGSASVLTSDVPFGGIMFAYDNSKIRFWSPKKGTGTSNANGAPFSAVEGWGITGNVYNDSSVVAQIFAFKFSDLDQNPFAYGTELLKGPGTTDLYKILPSSAPGSDGIINYLTIKPEEEVVDGNYGYSFFVPGMINGFNDSSFYGGLMFGFSSDTIYLWRPPDDGKGCLFAVGGAWGNGAHSECSTQAKIYALGIDSNFEEDVCEGKGCSATRVGPMCDCGSSGFEGQFCDSAIVCDAPNDFNANLVLPSSAAMTFVFNSTVQFSCIAGYEPVNGSTVRTCTLNKTWSEEPLECDRISCSTPDVEPGSKSYIKTISSLKFEGEVIYACDPGYGIAYGDVQRECEANGNWSGIAPFCNVSCGHPTNNGGIERITPPGGNVVGIWANYTCATGHENMTGSASRFCQVNGVWTGTPVSCTVKYCGIPVNGSNSTLTYTSTFYNSVATYTCEEGFVSNIDSISFVKTARCMDDKTWSDSPLDCQHCQRKYYDKTWSDSPLDCQCKYYDKTWSDSLLDCQSKYYDKTWSDSLLDCQSKFYDKNWSDSPLDCQHTCKYYDKTWSDSLLDCQAVKCSHPEHSTYVQSIPVIIYEYRDVVTYQCVVGYMLGSGDLIRECQANGTWTGDQPHCKDIECATPNNITKGVIKTTGKVYGAEAVAVCDVGAAVMSGNIVRMCGLSGTWVGTEPVCQDVYQVFQTGNTTGQGRTNYSSDLANLAIDVTSLSRYRRSKKSVYYDKRSHIAIGACGLFVIIAVVTFICSLDLIKLSSQMKYLLTLPEKVSKRVAMAKRPKIVHKVFVTRK</sequence>
<keyword evidence="3" id="KW-1015">Disulfide bond</keyword>
<evidence type="ECO:0000256" key="3">
    <source>
        <dbReference type="ARBA" id="ARBA00023157"/>
    </source>
</evidence>
<name>A0A8B6FWW4_MYTGA</name>
<feature type="domain" description="Sushi" evidence="7">
    <location>
        <begin position="623"/>
        <end position="685"/>
    </location>
</feature>
<protein>
    <submittedName>
        <fullName evidence="8">CUB and sushi domain-containing protein</fullName>
    </submittedName>
</protein>
<feature type="domain" description="Sushi" evidence="7">
    <location>
        <begin position="501"/>
        <end position="562"/>
    </location>
</feature>
<keyword evidence="6" id="KW-1133">Transmembrane helix</keyword>
<evidence type="ECO:0000256" key="5">
    <source>
        <dbReference type="PROSITE-ProRule" id="PRU00302"/>
    </source>
</evidence>
<feature type="transmembrane region" description="Helical" evidence="6">
    <location>
        <begin position="939"/>
        <end position="962"/>
    </location>
</feature>
<gene>
    <name evidence="8" type="ORF">MGAL_10B013182</name>
</gene>
<organism evidence="8 9">
    <name type="scientific">Mytilus galloprovincialis</name>
    <name type="common">Mediterranean mussel</name>
    <dbReference type="NCBI Taxonomy" id="29158"/>
    <lineage>
        <taxon>Eukaryota</taxon>
        <taxon>Metazoa</taxon>
        <taxon>Spiralia</taxon>
        <taxon>Lophotrochozoa</taxon>
        <taxon>Mollusca</taxon>
        <taxon>Bivalvia</taxon>
        <taxon>Autobranchia</taxon>
        <taxon>Pteriomorphia</taxon>
        <taxon>Mytilida</taxon>
        <taxon>Mytiloidea</taxon>
        <taxon>Mytilidae</taxon>
        <taxon>Mytilinae</taxon>
        <taxon>Mytilus</taxon>
    </lineage>
</organism>
<dbReference type="EMBL" id="UYJE01007519">
    <property type="protein sequence ID" value="VDI55650.1"/>
    <property type="molecule type" value="Genomic_DNA"/>
</dbReference>
<dbReference type="InterPro" id="IPR000436">
    <property type="entry name" value="Sushi_SCR_CCP_dom"/>
</dbReference>
<evidence type="ECO:0000313" key="9">
    <source>
        <dbReference type="Proteomes" id="UP000596742"/>
    </source>
</evidence>
<keyword evidence="9" id="KW-1185">Reference proteome</keyword>
<keyword evidence="2" id="KW-0677">Repeat</keyword>
<keyword evidence="1 5" id="KW-0768">Sushi</keyword>
<dbReference type="PANTHER" id="PTHR19325">
    <property type="entry name" value="COMPLEMENT COMPONENT-RELATED SUSHI DOMAIN-CONTAINING"/>
    <property type="match status" value="1"/>
</dbReference>
<keyword evidence="4" id="KW-0325">Glycoprotein</keyword>
<comment type="caution">
    <text evidence="5">Lacks conserved residue(s) required for the propagation of feature annotation.</text>
</comment>
<dbReference type="CDD" id="cd00033">
    <property type="entry name" value="CCP"/>
    <property type="match status" value="5"/>
</dbReference>
<dbReference type="Pfam" id="PF00084">
    <property type="entry name" value="Sushi"/>
    <property type="match status" value="5"/>
</dbReference>
<dbReference type="AlphaFoldDB" id="A0A8B6FWW4"/>
<accession>A0A8B6FWW4</accession>